<accession>W5YLJ1</accession>
<name>W5YLJ1_9GAMM</name>
<sequence length="41" mass="4387">MSVLERPNLYFIGEVVDVTGHLGGHNFQWAWASGVAAGNDA</sequence>
<dbReference type="KEGG" id="msx:AU14_10555"/>
<dbReference type="PANTHER" id="PTHR42887:SF2">
    <property type="entry name" value="OS12G0638800 PROTEIN"/>
    <property type="match status" value="1"/>
</dbReference>
<evidence type="ECO:0000313" key="2">
    <source>
        <dbReference type="EMBL" id="AHI30087.1"/>
    </source>
</evidence>
<dbReference type="PANTHER" id="PTHR42887">
    <property type="entry name" value="OS12G0638800 PROTEIN"/>
    <property type="match status" value="1"/>
</dbReference>
<protein>
    <recommendedName>
        <fullName evidence="1">RsdA/BaiN/AoA(So)-like Rossmann fold-like domain-containing protein</fullName>
    </recommendedName>
</protein>
<dbReference type="EMBL" id="CP007151">
    <property type="protein sequence ID" value="AHI30087.1"/>
    <property type="molecule type" value="Genomic_DNA"/>
</dbReference>
<evidence type="ECO:0000259" key="1">
    <source>
        <dbReference type="Pfam" id="PF03486"/>
    </source>
</evidence>
<proteinExistence type="predicted"/>
<feature type="domain" description="RsdA/BaiN/AoA(So)-like Rossmann fold-like" evidence="1">
    <location>
        <begin position="1"/>
        <end position="39"/>
    </location>
</feature>
<dbReference type="Proteomes" id="UP000061489">
    <property type="component" value="Chromosome"/>
</dbReference>
<dbReference type="Pfam" id="PF03486">
    <property type="entry name" value="HI0933_like"/>
    <property type="match status" value="1"/>
</dbReference>
<dbReference type="InterPro" id="IPR057661">
    <property type="entry name" value="RsdA/BaiN/AoA(So)_Rossmann"/>
</dbReference>
<dbReference type="AlphaFoldDB" id="W5YLJ1"/>
<dbReference type="Gene3D" id="3.50.50.60">
    <property type="entry name" value="FAD/NAD(P)-binding domain"/>
    <property type="match status" value="1"/>
</dbReference>
<dbReference type="HOGENOM" id="CLU_219111_0_0_6"/>
<reference evidence="2 3" key="1">
    <citation type="journal article" date="2014" name="Genome Announc.">
        <title>Draft Genome Sequences of Marinobacter similis A3d10T and Marinobacter salarius R9SW1T.</title>
        <authorList>
            <person name="Ivanova E.P."/>
            <person name="Ng H.J."/>
            <person name="Webb H.K."/>
            <person name="Feng G."/>
            <person name="Oshima K."/>
            <person name="Hattori M."/>
            <person name="Ohkuma M."/>
            <person name="Sergeev A.F."/>
            <person name="Mikhailov V.V."/>
            <person name="Crawford R.J."/>
            <person name="Sawabe T."/>
        </authorList>
    </citation>
    <scope>NUCLEOTIDE SEQUENCE [LARGE SCALE GENOMIC DNA]</scope>
    <source>
        <strain evidence="2 3">A3d10</strain>
    </source>
</reference>
<keyword evidence="3" id="KW-1185">Reference proteome</keyword>
<gene>
    <name evidence="2" type="ORF">AU14_10555</name>
</gene>
<dbReference type="InterPro" id="IPR036188">
    <property type="entry name" value="FAD/NAD-bd_sf"/>
</dbReference>
<dbReference type="SUPFAM" id="SSF51905">
    <property type="entry name" value="FAD/NAD(P)-binding domain"/>
    <property type="match status" value="1"/>
</dbReference>
<dbReference type="InterPro" id="IPR004792">
    <property type="entry name" value="BaiN-like"/>
</dbReference>
<evidence type="ECO:0000313" key="3">
    <source>
        <dbReference type="Proteomes" id="UP000061489"/>
    </source>
</evidence>
<organism evidence="2 3">
    <name type="scientific">Marinobacter similis</name>
    <dbReference type="NCBI Taxonomy" id="1420916"/>
    <lineage>
        <taxon>Bacteria</taxon>
        <taxon>Pseudomonadati</taxon>
        <taxon>Pseudomonadota</taxon>
        <taxon>Gammaproteobacteria</taxon>
        <taxon>Pseudomonadales</taxon>
        <taxon>Marinobacteraceae</taxon>
        <taxon>Marinobacter</taxon>
    </lineage>
</organism>